<reference evidence="1" key="1">
    <citation type="submission" date="2022-07" db="EMBL/GenBank/DDBJ databases">
        <title>Phylogenomic reconstructions and comparative analyses of Kickxellomycotina fungi.</title>
        <authorList>
            <person name="Reynolds N.K."/>
            <person name="Stajich J.E."/>
            <person name="Barry K."/>
            <person name="Grigoriev I.V."/>
            <person name="Crous P."/>
            <person name="Smith M.E."/>
        </authorList>
    </citation>
    <scope>NUCLEOTIDE SEQUENCE</scope>
    <source>
        <strain evidence="1">IMI 214461</strain>
    </source>
</reference>
<dbReference type="InterPro" id="IPR013083">
    <property type="entry name" value="Znf_RING/FYVE/PHD"/>
</dbReference>
<comment type="caution">
    <text evidence="1">The sequence shown here is derived from an EMBL/GenBank/DDBJ whole genome shotgun (WGS) entry which is preliminary data.</text>
</comment>
<dbReference type="GO" id="GO:0061630">
    <property type="term" value="F:ubiquitin protein ligase activity"/>
    <property type="evidence" value="ECO:0007669"/>
    <property type="project" value="UniProtKB-EC"/>
</dbReference>
<dbReference type="Gene3D" id="3.30.40.10">
    <property type="entry name" value="Zinc/RING finger domain, C3HC4 (zinc finger)"/>
    <property type="match status" value="1"/>
</dbReference>
<keyword evidence="1" id="KW-0808">Transferase</keyword>
<evidence type="ECO:0000313" key="2">
    <source>
        <dbReference type="Proteomes" id="UP001150907"/>
    </source>
</evidence>
<dbReference type="OrthoDB" id="5588138at2759"/>
<dbReference type="Pfam" id="PF13832">
    <property type="entry name" value="zf-HC5HC2H_2"/>
    <property type="match status" value="1"/>
</dbReference>
<keyword evidence="2" id="KW-1185">Reference proteome</keyword>
<dbReference type="Proteomes" id="UP001150907">
    <property type="component" value="Unassembled WGS sequence"/>
</dbReference>
<dbReference type="AlphaFoldDB" id="A0A9W8B9V2"/>
<dbReference type="EMBL" id="JANBQF010000424">
    <property type="protein sequence ID" value="KAJ2001292.1"/>
    <property type="molecule type" value="Genomic_DNA"/>
</dbReference>
<gene>
    <name evidence="1" type="primary">JADE1</name>
    <name evidence="1" type="ORF">H4R26_004207</name>
</gene>
<keyword evidence="1" id="KW-0012">Acyltransferase</keyword>
<protein>
    <submittedName>
        <fullName evidence="1">Protein Jade-1</fullName>
        <ecNumber evidence="1">2.3.2.27</ecNumber>
    </submittedName>
</protein>
<evidence type="ECO:0000313" key="1">
    <source>
        <dbReference type="EMBL" id="KAJ2001292.1"/>
    </source>
</evidence>
<name>A0A9W8B9V2_9FUNG</name>
<dbReference type="EC" id="2.3.2.27" evidence="1"/>
<proteinExistence type="predicted"/>
<accession>A0A9W8B9V2</accession>
<sequence length="158" mass="18096">MAARLLLVDEQKSGKARSKLREQDRYIHIQCAAWNPYVDTSHLPFSTTLPKIKSDWAICHFCNARYGFQIHCAHIENGEPCNISFHPMCALRHGFLDPPPVYNAKFTTCYCPKHVGDESTFTPTDSRLRTATSHDEELAIQLTRRRTLPNYTSGSRRT</sequence>
<organism evidence="1 2">
    <name type="scientific">Coemansia thaxteri</name>
    <dbReference type="NCBI Taxonomy" id="2663907"/>
    <lineage>
        <taxon>Eukaryota</taxon>
        <taxon>Fungi</taxon>
        <taxon>Fungi incertae sedis</taxon>
        <taxon>Zoopagomycota</taxon>
        <taxon>Kickxellomycotina</taxon>
        <taxon>Kickxellomycetes</taxon>
        <taxon>Kickxellales</taxon>
        <taxon>Kickxellaceae</taxon>
        <taxon>Coemansia</taxon>
    </lineage>
</organism>